<evidence type="ECO:0000313" key="3">
    <source>
        <dbReference type="Proteomes" id="UP001420932"/>
    </source>
</evidence>
<protein>
    <submittedName>
        <fullName evidence="2">Uncharacterized protein</fullName>
    </submittedName>
</protein>
<proteinExistence type="predicted"/>
<organism evidence="2 3">
    <name type="scientific">Stephania yunnanensis</name>
    <dbReference type="NCBI Taxonomy" id="152371"/>
    <lineage>
        <taxon>Eukaryota</taxon>
        <taxon>Viridiplantae</taxon>
        <taxon>Streptophyta</taxon>
        <taxon>Embryophyta</taxon>
        <taxon>Tracheophyta</taxon>
        <taxon>Spermatophyta</taxon>
        <taxon>Magnoliopsida</taxon>
        <taxon>Ranunculales</taxon>
        <taxon>Menispermaceae</taxon>
        <taxon>Menispermoideae</taxon>
        <taxon>Cissampelideae</taxon>
        <taxon>Stephania</taxon>
    </lineage>
</organism>
<name>A0AAP0L303_9MAGN</name>
<keyword evidence="3" id="KW-1185">Reference proteome</keyword>
<accession>A0AAP0L303</accession>
<evidence type="ECO:0000256" key="1">
    <source>
        <dbReference type="SAM" id="MobiDB-lite"/>
    </source>
</evidence>
<dbReference type="EMBL" id="JBBNAF010000002">
    <property type="protein sequence ID" value="KAK9163512.1"/>
    <property type="molecule type" value="Genomic_DNA"/>
</dbReference>
<feature type="compositionally biased region" description="Low complexity" evidence="1">
    <location>
        <begin position="1"/>
        <end position="17"/>
    </location>
</feature>
<reference evidence="2 3" key="1">
    <citation type="submission" date="2024-01" db="EMBL/GenBank/DDBJ databases">
        <title>Genome assemblies of Stephania.</title>
        <authorList>
            <person name="Yang L."/>
        </authorList>
    </citation>
    <scope>NUCLEOTIDE SEQUENCE [LARGE SCALE GENOMIC DNA]</scope>
    <source>
        <strain evidence="2">YNDBR</strain>
        <tissue evidence="2">Leaf</tissue>
    </source>
</reference>
<comment type="caution">
    <text evidence="2">The sequence shown here is derived from an EMBL/GenBank/DDBJ whole genome shotgun (WGS) entry which is preliminary data.</text>
</comment>
<dbReference type="AlphaFoldDB" id="A0AAP0L303"/>
<gene>
    <name evidence="2" type="ORF">Syun_004414</name>
</gene>
<evidence type="ECO:0000313" key="2">
    <source>
        <dbReference type="EMBL" id="KAK9163512.1"/>
    </source>
</evidence>
<sequence>MGMWIGCGCSSSSSGLSDVPTPVEVTSSGMVDSRPGVDPQNIHPMITCEGPVLIPGVHILRPHHHRYWDPPGSVGADAPPTPSTAPWFFAPPGFELALRGFNADH</sequence>
<feature type="region of interest" description="Disordered" evidence="1">
    <location>
        <begin position="1"/>
        <end position="42"/>
    </location>
</feature>
<dbReference type="Proteomes" id="UP001420932">
    <property type="component" value="Unassembled WGS sequence"/>
</dbReference>